<feature type="region of interest" description="Disordered" evidence="8">
    <location>
        <begin position="528"/>
        <end position="548"/>
    </location>
</feature>
<dbReference type="InterPro" id="IPR015919">
    <property type="entry name" value="Cadherin-like_sf"/>
</dbReference>
<feature type="region of interest" description="Disordered" evidence="8">
    <location>
        <begin position="1022"/>
        <end position="1044"/>
    </location>
</feature>
<keyword evidence="5 9" id="KW-0732">Signal</keyword>
<dbReference type="PANTHER" id="PTHR11319">
    <property type="entry name" value="G PROTEIN-COUPLED RECEPTOR-RELATED"/>
    <property type="match status" value="1"/>
</dbReference>
<dbReference type="Gene3D" id="2.160.20.10">
    <property type="entry name" value="Single-stranded right-handed beta-helix, Pectin lyase-like"/>
    <property type="match status" value="1"/>
</dbReference>
<accession>A0A7G5H3U1</accession>
<comment type="subcellular location">
    <subcellularLocation>
        <location evidence="1">Cell envelope</location>
    </subcellularLocation>
    <subcellularLocation>
        <location evidence="2">Cell outer membrane</location>
    </subcellularLocation>
    <subcellularLocation>
        <location evidence="3">Secreted</location>
    </subcellularLocation>
</comment>
<dbReference type="SUPFAM" id="SSF110296">
    <property type="entry name" value="Oligoxyloglucan reducing end-specific cellobiohydrolase"/>
    <property type="match status" value="1"/>
</dbReference>
<dbReference type="PANTHER" id="PTHR11319:SF35">
    <property type="entry name" value="OUTER MEMBRANE PROTEIN PMPC-RELATED"/>
    <property type="match status" value="1"/>
</dbReference>
<dbReference type="Gene3D" id="2.60.40.10">
    <property type="entry name" value="Immunoglobulins"/>
    <property type="match status" value="2"/>
</dbReference>
<evidence type="ECO:0000256" key="6">
    <source>
        <dbReference type="ARBA" id="ARBA00023136"/>
    </source>
</evidence>
<evidence type="ECO:0000313" key="10">
    <source>
        <dbReference type="EMBL" id="QMW05783.1"/>
    </source>
</evidence>
<dbReference type="GO" id="GO:0009279">
    <property type="term" value="C:cell outer membrane"/>
    <property type="evidence" value="ECO:0007669"/>
    <property type="project" value="UniProtKB-SubCell"/>
</dbReference>
<dbReference type="SUPFAM" id="SSF49313">
    <property type="entry name" value="Cadherin-like"/>
    <property type="match status" value="2"/>
</dbReference>
<dbReference type="NCBIfam" id="NF041518">
    <property type="entry name" value="choice_anch_Q"/>
    <property type="match status" value="2"/>
</dbReference>
<evidence type="ECO:0000313" key="11">
    <source>
        <dbReference type="Proteomes" id="UP000515369"/>
    </source>
</evidence>
<keyword evidence="11" id="KW-1185">Reference proteome</keyword>
<feature type="compositionally biased region" description="Polar residues" evidence="8">
    <location>
        <begin position="535"/>
        <end position="545"/>
    </location>
</feature>
<evidence type="ECO:0000256" key="5">
    <source>
        <dbReference type="ARBA" id="ARBA00022729"/>
    </source>
</evidence>
<dbReference type="SMART" id="SM00710">
    <property type="entry name" value="PbH1"/>
    <property type="match status" value="10"/>
</dbReference>
<dbReference type="InterPro" id="IPR059226">
    <property type="entry name" value="Choice_anch_Q_dom"/>
</dbReference>
<evidence type="ECO:0000256" key="7">
    <source>
        <dbReference type="ARBA" id="ARBA00023237"/>
    </source>
</evidence>
<organism evidence="10 11">
    <name type="scientific">Spirosoma foliorum</name>
    <dbReference type="NCBI Taxonomy" id="2710596"/>
    <lineage>
        <taxon>Bacteria</taxon>
        <taxon>Pseudomonadati</taxon>
        <taxon>Bacteroidota</taxon>
        <taxon>Cytophagia</taxon>
        <taxon>Cytophagales</taxon>
        <taxon>Cytophagaceae</taxon>
        <taxon>Spirosoma</taxon>
    </lineage>
</organism>
<dbReference type="InterPro" id="IPR011050">
    <property type="entry name" value="Pectin_lyase_fold/virulence"/>
</dbReference>
<keyword evidence="7" id="KW-0998">Cell outer membrane</keyword>
<proteinExistence type="predicted"/>
<evidence type="ECO:0000256" key="1">
    <source>
        <dbReference type="ARBA" id="ARBA00004196"/>
    </source>
</evidence>
<dbReference type="InterPro" id="IPR006626">
    <property type="entry name" value="PbH1"/>
</dbReference>
<reference evidence="10 11" key="1">
    <citation type="submission" date="2020-07" db="EMBL/GenBank/DDBJ databases">
        <title>Spirosoma foliorum sp. nov., isolated from the leaves on the Nejang mountain Korea, Republic of.</title>
        <authorList>
            <person name="Ho H."/>
            <person name="Lee Y.-J."/>
            <person name="Nurcahyanto D.-A."/>
            <person name="Kim S.-G."/>
        </authorList>
    </citation>
    <scope>NUCLEOTIDE SEQUENCE [LARGE SCALE GENOMIC DNA]</scope>
    <source>
        <strain evidence="10 11">PL0136</strain>
    </source>
</reference>
<gene>
    <name evidence="10" type="ORF">H3H32_13255</name>
</gene>
<feature type="compositionally biased region" description="Polar residues" evidence="8">
    <location>
        <begin position="1026"/>
        <end position="1036"/>
    </location>
</feature>
<dbReference type="InterPro" id="IPR015943">
    <property type="entry name" value="WD40/YVTN_repeat-like_dom_sf"/>
</dbReference>
<dbReference type="InterPro" id="IPR013783">
    <property type="entry name" value="Ig-like_fold"/>
</dbReference>
<evidence type="ECO:0000256" key="4">
    <source>
        <dbReference type="ARBA" id="ARBA00022525"/>
    </source>
</evidence>
<evidence type="ECO:0000256" key="8">
    <source>
        <dbReference type="SAM" id="MobiDB-lite"/>
    </source>
</evidence>
<dbReference type="NCBIfam" id="TIGR01376">
    <property type="entry name" value="POMP_repeat"/>
    <property type="match status" value="2"/>
</dbReference>
<dbReference type="EMBL" id="CP059732">
    <property type="protein sequence ID" value="QMW05783.1"/>
    <property type="molecule type" value="Genomic_DNA"/>
</dbReference>
<dbReference type="KEGG" id="sfol:H3H32_13255"/>
<keyword evidence="4" id="KW-0964">Secreted</keyword>
<dbReference type="Pfam" id="PF02415">
    <property type="entry name" value="Chlam_PMP"/>
    <property type="match status" value="2"/>
</dbReference>
<dbReference type="GO" id="GO:0005509">
    <property type="term" value="F:calcium ion binding"/>
    <property type="evidence" value="ECO:0007669"/>
    <property type="project" value="InterPro"/>
</dbReference>
<dbReference type="InterPro" id="IPR012334">
    <property type="entry name" value="Pectin_lyas_fold"/>
</dbReference>
<evidence type="ECO:0000256" key="9">
    <source>
        <dbReference type="SAM" id="SignalP"/>
    </source>
</evidence>
<protein>
    <submittedName>
        <fullName evidence="10">Uncharacterized protein</fullName>
    </submittedName>
</protein>
<evidence type="ECO:0000256" key="2">
    <source>
        <dbReference type="ARBA" id="ARBA00004442"/>
    </source>
</evidence>
<dbReference type="InterPro" id="IPR003368">
    <property type="entry name" value="POMP_repeat"/>
</dbReference>
<feature type="signal peptide" evidence="9">
    <location>
        <begin position="1"/>
        <end position="40"/>
    </location>
</feature>
<dbReference type="RefSeq" id="WP_182463161.1">
    <property type="nucleotide sequence ID" value="NZ_CP059732.1"/>
</dbReference>
<dbReference type="SUPFAM" id="SSF51126">
    <property type="entry name" value="Pectin lyase-like"/>
    <property type="match status" value="3"/>
</dbReference>
<feature type="chain" id="PRO_5028841006" evidence="9">
    <location>
        <begin position="41"/>
        <end position="1986"/>
    </location>
</feature>
<dbReference type="GO" id="GO:0005576">
    <property type="term" value="C:extracellular region"/>
    <property type="evidence" value="ECO:0007669"/>
    <property type="project" value="UniProtKB-SubCell"/>
</dbReference>
<evidence type="ECO:0000256" key="3">
    <source>
        <dbReference type="ARBA" id="ARBA00004613"/>
    </source>
</evidence>
<sequence length="1986" mass="199735">MKNDYPFLLLFRLFRPANHLRHRFSLLLLLCFSTQLATFAQNGPTCSTYTTIDVTNSSLASNTIYGIFAVAGPTSASVYAATNSGLGISTDGGSTFTNRLIGNSGLGDNRVNGVFVLNSVIYAATSGGLSISTDGGTSFTNRTNGLGSVSVNGVYAVSGPGSTTVYAATNGGLSVSTDGGTTFVNRTTSNGLGSNAVNGVYAVSGPGSTTVYAATNSGVSISTNGGTSFVNRTNGLITTTVNGVYAVSGPSSTTVYAAVNAGLGISTNGGTSFTTRTKDNSGLGLASGSNPANGVFVLGNTVYAAVQGGLSISTDRGNTFTNYTTANGLGNNFVSGVYVAGDVIYAATNGGVAYCDPASPTPAIADLTGSPNLVCASSPVTFTATVGNVTSSYNYTLTNGSSPLSGTATGNFSQSLTASGSGVQTYTLTVSNGGQSATAMTSLTVGQPGVVRLYVKANASGANTGVSWQDAFTDLQSALKYPCLGSLREIWIARGAYKPRSSLNLNDAFSMLPDVAIYGGFDGTETDLSQRPPITLSNPSSTTLSADVDGDGTSANNSYFLIYNTRRLTSTAILDGVVITPPTSGSSFGAVMNNSNGNTNETSPELQFGSESSPQYRNLLFTGNNSSLSVVNTAIKGGITSPSFINCVFRDNPIALVFNQGNDYSSGVSPVVAPQFVNCVIANNVNSPGFPFLILSQANSTDQSAFINCSFLNLPTGVVATNTNGLSQNDIRFTNCVLWNTGGANTFTKANANSVLNVTVQYSLLDQATTGYTSGPGNQTTTGSSFVSATSAQLRDCSVAINTGSNQAYTAVNGPTTDIAGNARQYNGGVIDRGAYEYQNNPSSLTVGNPSVTTAMANQPFSQSFTASGGGSGVYSFSVVSGNLPTSLSLSASGVLSGTPTVAGSYSVLVSAQDQNGCVGVASAAYNLTVNSAALPCGTVVYVTQTGAGLQDGSSWTNAFSGTALQTAINTAANCGAQVWVAQGIYKPTTGTDVNISFVMKEGIAIYGGFTGVETAVSQRPAVNPVTGQPSSSTLSGDIGTPGDSGYTSDNSAHVVRSEPGLTASAVLDGFVVTRGNASNALPIGSNQGGGLYNVGSSPAIRNCYFVENNGSNAGGGIYNQNGNLSITNCRFGDGGTSNNGTALGNTGTCSVTIASSLFDGKITDSGGGIIQNYQGNIRLTITGSTFRDNTISNYGCIYNVSGATVQLEMTDCVVQNNTSGAAAGIFHFTAGSIVLTRCQFVGNSVTDDDGGAIYFASGASLVAHDCSFTGNSASGDGGAIYLGGSGSQALTLDLTGCVFSGNRSGGYEGGAVFVDNLNASPTLINTSFVSNTATNGRAGALGLNTNSTRLINCSFIDNRAAVQGGAIYAEGNLLVTNSSFQGNQAPQGRVVYADGARSQLVNSVLFNNGGANTFVLTNGASLSASYSVFEPGVTGYTDGGNNLTTTVSPFASTTSTQLAACSPAINTGSNQAYSGVSGPATDLAGNARQYNNGVIDRGAYEYQGNPTTLTVANPAVSTATAGQGFSQSFTASGGSGAYSFSVVSSNLPASLSVSGTGVLSGTPTVAGSYSVLVSAQDQNGCVGVASTAYNLTVNPAASLTPTITGFMASSQSVCAGSPITFTATIGNITNNYDWSLSNGGTPVVSPGPTTATAFSVVQTALGSGVQTFTLTVTSGGQVVTATTSLIVNSLPTASLINNGPLTCTQTSVTLTASGGASYSFTNSSGQLVPGSGNTRTVSSPGTYSVTVGDANGCVSTTSTTVGQNVIAASVSISPSSATLTNSTPLVSLTAVGSGTFLWSTGATTQVISVTTSGVYSVTLTNPTGCTATASVAVSGADLTVTLELPQANFAAPGSVGNFLVNVFEVGGLPTSSGNVTITITAPIGYTLSFASSLTSIQVSGGSIVPVDNSQWTITNSLSARQMTLTMNSGAFINGGGESSLGFSITRTSANSGSTASISVNVADDLTMTYDGNLANNVYARIITGL</sequence>
<dbReference type="Gene3D" id="2.130.10.10">
    <property type="entry name" value="YVTN repeat-like/Quinoprotein amine dehydrogenase"/>
    <property type="match status" value="2"/>
</dbReference>
<name>A0A7G5H3U1_9BACT</name>
<dbReference type="Proteomes" id="UP000515369">
    <property type="component" value="Chromosome"/>
</dbReference>
<keyword evidence="6" id="KW-0472">Membrane</keyword>